<dbReference type="AlphaFoldDB" id="A0A545T1Z9"/>
<sequence>MTNLAQVTESARDLRHKIRRGIEAAEKGDVIDLLPVQAEVDSLCAALAALPKDESDAVQSDVIGLVEELSTLSDKLNQGLVIIRNELKDLSERQRAVSAYGKAP</sequence>
<name>A0A545T1Z9_9PROT</name>
<evidence type="ECO:0000313" key="2">
    <source>
        <dbReference type="Proteomes" id="UP000315252"/>
    </source>
</evidence>
<protein>
    <recommendedName>
        <fullName evidence="3">Flagellar protein FliT</fullName>
    </recommendedName>
</protein>
<evidence type="ECO:0000313" key="1">
    <source>
        <dbReference type="EMBL" id="TQV71257.1"/>
    </source>
</evidence>
<dbReference type="Proteomes" id="UP000315252">
    <property type="component" value="Unassembled WGS sequence"/>
</dbReference>
<dbReference type="RefSeq" id="WP_142899550.1">
    <property type="nucleotide sequence ID" value="NZ_ML660065.1"/>
</dbReference>
<keyword evidence="2" id="KW-1185">Reference proteome</keyword>
<evidence type="ECO:0008006" key="3">
    <source>
        <dbReference type="Google" id="ProtNLM"/>
    </source>
</evidence>
<gene>
    <name evidence="1" type="ORF">FKG95_26855</name>
</gene>
<organism evidence="1 2">
    <name type="scientific">Denitrobaculum tricleocarpae</name>
    <dbReference type="NCBI Taxonomy" id="2591009"/>
    <lineage>
        <taxon>Bacteria</taxon>
        <taxon>Pseudomonadati</taxon>
        <taxon>Pseudomonadota</taxon>
        <taxon>Alphaproteobacteria</taxon>
        <taxon>Rhodospirillales</taxon>
        <taxon>Rhodospirillaceae</taxon>
        <taxon>Denitrobaculum</taxon>
    </lineage>
</organism>
<comment type="caution">
    <text evidence="1">The sequence shown here is derived from an EMBL/GenBank/DDBJ whole genome shotgun (WGS) entry which is preliminary data.</text>
</comment>
<reference evidence="1 2" key="1">
    <citation type="submission" date="2019-06" db="EMBL/GenBank/DDBJ databases">
        <title>Whole genome sequence for Rhodospirillaceae sp. R148.</title>
        <authorList>
            <person name="Wang G."/>
        </authorList>
    </citation>
    <scope>NUCLEOTIDE SEQUENCE [LARGE SCALE GENOMIC DNA]</scope>
    <source>
        <strain evidence="1 2">R148</strain>
    </source>
</reference>
<accession>A0A545T1Z9</accession>
<proteinExistence type="predicted"/>
<dbReference type="EMBL" id="VHSH01000014">
    <property type="protein sequence ID" value="TQV71257.1"/>
    <property type="molecule type" value="Genomic_DNA"/>
</dbReference>